<dbReference type="AlphaFoldDB" id="A0AAV4TIL0"/>
<proteinExistence type="predicted"/>
<dbReference type="EMBL" id="BPLR01011257">
    <property type="protein sequence ID" value="GIY45291.1"/>
    <property type="molecule type" value="Genomic_DNA"/>
</dbReference>
<sequence length="193" mass="21377">MLMSDVLPIQEIDVQLKEVTYNRGFSAHPQLPEALHSRLESRTTYSFTIPGATVSSSGQQYLALGKGGGRGWSRERHCFRGDPELMKEAAAVSNLIGGRKPPNWLDRGDGGGERANRDKGCHRRQVGLRRGDKSDKAVVFAPHLPFIPVFLTSLGAVPGAPREGPRSPLRRGCWRHKRRAPSGTRQYWVKGAR</sequence>
<dbReference type="Proteomes" id="UP001054945">
    <property type="component" value="Unassembled WGS sequence"/>
</dbReference>
<accession>A0AAV4TIL0</accession>
<protein>
    <submittedName>
        <fullName evidence="2">Uncharacterized protein</fullName>
    </submittedName>
</protein>
<comment type="caution">
    <text evidence="2">The sequence shown here is derived from an EMBL/GenBank/DDBJ whole genome shotgun (WGS) entry which is preliminary data.</text>
</comment>
<evidence type="ECO:0000256" key="1">
    <source>
        <dbReference type="SAM" id="MobiDB-lite"/>
    </source>
</evidence>
<feature type="region of interest" description="Disordered" evidence="1">
    <location>
        <begin position="97"/>
        <end position="124"/>
    </location>
</feature>
<gene>
    <name evidence="2" type="ORF">CEXT_365991</name>
</gene>
<feature type="compositionally biased region" description="Basic and acidic residues" evidence="1">
    <location>
        <begin position="106"/>
        <end position="119"/>
    </location>
</feature>
<evidence type="ECO:0000313" key="2">
    <source>
        <dbReference type="EMBL" id="GIY45291.1"/>
    </source>
</evidence>
<evidence type="ECO:0000313" key="3">
    <source>
        <dbReference type="Proteomes" id="UP001054945"/>
    </source>
</evidence>
<name>A0AAV4TIL0_CAEEX</name>
<keyword evidence="3" id="KW-1185">Reference proteome</keyword>
<organism evidence="2 3">
    <name type="scientific">Caerostris extrusa</name>
    <name type="common">Bark spider</name>
    <name type="synonym">Caerostris bankana</name>
    <dbReference type="NCBI Taxonomy" id="172846"/>
    <lineage>
        <taxon>Eukaryota</taxon>
        <taxon>Metazoa</taxon>
        <taxon>Ecdysozoa</taxon>
        <taxon>Arthropoda</taxon>
        <taxon>Chelicerata</taxon>
        <taxon>Arachnida</taxon>
        <taxon>Araneae</taxon>
        <taxon>Araneomorphae</taxon>
        <taxon>Entelegynae</taxon>
        <taxon>Araneoidea</taxon>
        <taxon>Araneidae</taxon>
        <taxon>Caerostris</taxon>
    </lineage>
</organism>
<reference evidence="2 3" key="1">
    <citation type="submission" date="2021-06" db="EMBL/GenBank/DDBJ databases">
        <title>Caerostris extrusa draft genome.</title>
        <authorList>
            <person name="Kono N."/>
            <person name="Arakawa K."/>
        </authorList>
    </citation>
    <scope>NUCLEOTIDE SEQUENCE [LARGE SCALE GENOMIC DNA]</scope>
</reference>